<feature type="domain" description="Cation-transporting P-type ATPase C-terminal" evidence="13">
    <location>
        <begin position="465"/>
        <end position="637"/>
    </location>
</feature>
<comment type="similarity">
    <text evidence="12">Belongs to the cation transport ATPase (P-type) (TC 3.A.3) family.</text>
</comment>
<comment type="function">
    <text evidence="12">Catalyzes the hydrolysis of ATP coupled with the transport of calcium.</text>
</comment>
<evidence type="ECO:0000256" key="3">
    <source>
        <dbReference type="ARBA" id="ARBA00022568"/>
    </source>
</evidence>
<dbReference type="Pfam" id="PF13246">
    <property type="entry name" value="Cation_ATPase"/>
    <property type="match status" value="1"/>
</dbReference>
<dbReference type="AlphaFoldDB" id="A0A6M2DYJ7"/>
<dbReference type="NCBIfam" id="TIGR01522">
    <property type="entry name" value="ATPase-IIA2_Ca"/>
    <property type="match status" value="1"/>
</dbReference>
<evidence type="ECO:0000256" key="8">
    <source>
        <dbReference type="ARBA" id="ARBA00022989"/>
    </source>
</evidence>
<accession>A0A6M2DYJ7</accession>
<dbReference type="SUPFAM" id="SSF56784">
    <property type="entry name" value="HAD-like"/>
    <property type="match status" value="1"/>
</dbReference>
<dbReference type="Pfam" id="PF00689">
    <property type="entry name" value="Cation_ATPase_C"/>
    <property type="match status" value="1"/>
</dbReference>
<evidence type="ECO:0000313" key="14">
    <source>
        <dbReference type="EMBL" id="NOV51124.1"/>
    </source>
</evidence>
<dbReference type="SFLD" id="SFLDS00003">
    <property type="entry name" value="Haloacid_Dehalogenase"/>
    <property type="match status" value="1"/>
</dbReference>
<dbReference type="InterPro" id="IPR023214">
    <property type="entry name" value="HAD_sf"/>
</dbReference>
<evidence type="ECO:0000256" key="10">
    <source>
        <dbReference type="ARBA" id="ARBA00023136"/>
    </source>
</evidence>
<dbReference type="InterPro" id="IPR023299">
    <property type="entry name" value="ATPase_P-typ_cyto_dom_N"/>
</dbReference>
<organism evidence="14">
    <name type="scientific">Xenopsylla cheopis</name>
    <name type="common">Oriental rat flea</name>
    <name type="synonym">Pulex cheopis</name>
    <dbReference type="NCBI Taxonomy" id="163159"/>
    <lineage>
        <taxon>Eukaryota</taxon>
        <taxon>Metazoa</taxon>
        <taxon>Ecdysozoa</taxon>
        <taxon>Arthropoda</taxon>
        <taxon>Hexapoda</taxon>
        <taxon>Insecta</taxon>
        <taxon>Pterygota</taxon>
        <taxon>Neoptera</taxon>
        <taxon>Endopterygota</taxon>
        <taxon>Siphonaptera</taxon>
        <taxon>Pulicidae</taxon>
        <taxon>Xenopsyllinae</taxon>
        <taxon>Xenopsylla</taxon>
    </lineage>
</organism>
<feature type="transmembrane region" description="Helical" evidence="12">
    <location>
        <begin position="33"/>
        <end position="62"/>
    </location>
</feature>
<evidence type="ECO:0000256" key="4">
    <source>
        <dbReference type="ARBA" id="ARBA00022692"/>
    </source>
</evidence>
<evidence type="ECO:0000256" key="5">
    <source>
        <dbReference type="ARBA" id="ARBA00022741"/>
    </source>
</evidence>
<dbReference type="FunFam" id="3.40.1110.10:FF:000006">
    <property type="entry name" value="Calcium-transporting ATPase"/>
    <property type="match status" value="1"/>
</dbReference>
<keyword evidence="12" id="KW-0106">Calcium</keyword>
<dbReference type="InterPro" id="IPR006413">
    <property type="entry name" value="P-type_ATPase_IIA_PMR1"/>
</dbReference>
<keyword evidence="6 12" id="KW-0067">ATP-binding</keyword>
<protein>
    <recommendedName>
        <fullName evidence="12">Calcium-transporting ATPase</fullName>
        <ecNumber evidence="12">7.2.2.10</ecNumber>
    </recommendedName>
</protein>
<dbReference type="FunFam" id="3.40.50.1000:FF:000017">
    <property type="entry name" value="Calcium-transporting ATPase"/>
    <property type="match status" value="1"/>
</dbReference>
<comment type="subcellular location">
    <subcellularLocation>
        <location evidence="1">Endomembrane system</location>
        <topology evidence="1">Multi-pass membrane protein</topology>
    </subcellularLocation>
    <subcellularLocation>
        <location evidence="12">Membrane</location>
        <topology evidence="12">Multi-pass membrane protein</topology>
    </subcellularLocation>
</comment>
<comment type="catalytic activity">
    <reaction evidence="12">
        <text>Ca(2+)(in) + ATP + H2O = Ca(2+)(out) + ADP + phosphate + H(+)</text>
        <dbReference type="Rhea" id="RHEA:18105"/>
        <dbReference type="ChEBI" id="CHEBI:15377"/>
        <dbReference type="ChEBI" id="CHEBI:15378"/>
        <dbReference type="ChEBI" id="CHEBI:29108"/>
        <dbReference type="ChEBI" id="CHEBI:30616"/>
        <dbReference type="ChEBI" id="CHEBI:43474"/>
        <dbReference type="ChEBI" id="CHEBI:456216"/>
        <dbReference type="EC" id="7.2.2.10"/>
    </reaction>
</comment>
<dbReference type="EC" id="7.2.2.10" evidence="12"/>
<reference evidence="14" key="1">
    <citation type="submission" date="2020-03" db="EMBL/GenBank/DDBJ databases">
        <title>Transcriptomic Profiling of the Digestive Tract of the Rat Flea, Xenopsylla cheopis, Following Blood Feeding and Infection with Yersinia pestis.</title>
        <authorList>
            <person name="Bland D.M."/>
            <person name="Martens C.A."/>
            <person name="Virtaneva K."/>
            <person name="Kanakabandi K."/>
            <person name="Long D."/>
            <person name="Rosenke R."/>
            <person name="Saturday G.A."/>
            <person name="Hoyt F.H."/>
            <person name="Bruno D.P."/>
            <person name="Ribeiro J.M.C."/>
            <person name="Hinnebusch J."/>
        </authorList>
    </citation>
    <scope>NUCLEOTIDE SEQUENCE</scope>
</reference>
<feature type="transmembrane region" description="Helical" evidence="12">
    <location>
        <begin position="514"/>
        <end position="533"/>
    </location>
</feature>
<dbReference type="GO" id="GO:0005524">
    <property type="term" value="F:ATP binding"/>
    <property type="evidence" value="ECO:0007669"/>
    <property type="project" value="UniProtKB-KW"/>
</dbReference>
<dbReference type="InterPro" id="IPR044492">
    <property type="entry name" value="P_typ_ATPase_HD_dom"/>
</dbReference>
<evidence type="ECO:0000256" key="7">
    <source>
        <dbReference type="ARBA" id="ARBA00022967"/>
    </source>
</evidence>
<evidence type="ECO:0000256" key="1">
    <source>
        <dbReference type="ARBA" id="ARBA00004127"/>
    </source>
</evidence>
<dbReference type="InterPro" id="IPR001757">
    <property type="entry name" value="P_typ_ATPase"/>
</dbReference>
<keyword evidence="5 12" id="KW-0547">Nucleotide-binding</keyword>
<keyword evidence="8 12" id="KW-1133">Transmembrane helix</keyword>
<dbReference type="SUPFAM" id="SSF81665">
    <property type="entry name" value="Calcium ATPase, transmembrane domain M"/>
    <property type="match status" value="1"/>
</dbReference>
<dbReference type="PRINTS" id="PR00120">
    <property type="entry name" value="HATPASE"/>
</dbReference>
<dbReference type="SFLD" id="SFLDF00027">
    <property type="entry name" value="p-type_atpase"/>
    <property type="match status" value="1"/>
</dbReference>
<dbReference type="NCBIfam" id="TIGR01494">
    <property type="entry name" value="ATPase_P-type"/>
    <property type="match status" value="2"/>
</dbReference>
<dbReference type="PANTHER" id="PTHR42861">
    <property type="entry name" value="CALCIUM-TRANSPORTING ATPASE"/>
    <property type="match status" value="1"/>
</dbReference>
<dbReference type="SUPFAM" id="SSF81660">
    <property type="entry name" value="Metal cation-transporting ATPase, ATP-binding domain N"/>
    <property type="match status" value="1"/>
</dbReference>
<evidence type="ECO:0000259" key="13">
    <source>
        <dbReference type="Pfam" id="PF00689"/>
    </source>
</evidence>
<dbReference type="GO" id="GO:0005388">
    <property type="term" value="F:P-type calcium transporter activity"/>
    <property type="evidence" value="ECO:0007669"/>
    <property type="project" value="UniProtKB-EC"/>
</dbReference>
<dbReference type="EMBL" id="GIIL01007398">
    <property type="protein sequence ID" value="NOV51124.1"/>
    <property type="molecule type" value="Transcribed_RNA"/>
</dbReference>
<dbReference type="GO" id="GO:0016020">
    <property type="term" value="C:membrane"/>
    <property type="evidence" value="ECO:0007669"/>
    <property type="project" value="UniProtKB-SubCell"/>
</dbReference>
<evidence type="ECO:0000256" key="12">
    <source>
        <dbReference type="RuleBase" id="RU361146"/>
    </source>
</evidence>
<keyword evidence="2 12" id="KW-0813">Transport</keyword>
<dbReference type="PRINTS" id="PR00119">
    <property type="entry name" value="CATATPASE"/>
</dbReference>
<dbReference type="SFLD" id="SFLDG00002">
    <property type="entry name" value="C1.7:_P-type_atpase_like"/>
    <property type="match status" value="1"/>
</dbReference>
<keyword evidence="4 12" id="KW-0812">Transmembrane</keyword>
<dbReference type="InterPro" id="IPR018303">
    <property type="entry name" value="ATPase_P-typ_P_site"/>
</dbReference>
<dbReference type="Gene3D" id="1.20.1110.10">
    <property type="entry name" value="Calcium-transporting ATPase, transmembrane domain"/>
    <property type="match status" value="1"/>
</dbReference>
<feature type="transmembrane region" description="Helical" evidence="12">
    <location>
        <begin position="444"/>
        <end position="464"/>
    </location>
</feature>
<dbReference type="InterPro" id="IPR023298">
    <property type="entry name" value="ATPase_P-typ_TM_dom_sf"/>
</dbReference>
<dbReference type="InterPro" id="IPR036412">
    <property type="entry name" value="HAD-like_sf"/>
</dbReference>
<dbReference type="GO" id="GO:0016887">
    <property type="term" value="F:ATP hydrolysis activity"/>
    <property type="evidence" value="ECO:0007669"/>
    <property type="project" value="InterPro"/>
</dbReference>
<keyword evidence="9 12" id="KW-0406">Ion transport</keyword>
<comment type="caution">
    <text evidence="12">Lacks conserved residue(s) required for the propagation of feature annotation.</text>
</comment>
<name>A0A6M2DYJ7_XENCH</name>
<evidence type="ECO:0000256" key="9">
    <source>
        <dbReference type="ARBA" id="ARBA00023065"/>
    </source>
</evidence>
<dbReference type="GO" id="GO:0012505">
    <property type="term" value="C:endomembrane system"/>
    <property type="evidence" value="ECO:0007669"/>
    <property type="project" value="UniProtKB-SubCell"/>
</dbReference>
<feature type="transmembrane region" description="Helical" evidence="12">
    <location>
        <begin position="9"/>
        <end position="27"/>
    </location>
</feature>
<keyword evidence="3 12" id="KW-0109">Calcium transport</keyword>
<evidence type="ECO:0000256" key="2">
    <source>
        <dbReference type="ARBA" id="ARBA00022448"/>
    </source>
</evidence>
<dbReference type="PROSITE" id="PS00154">
    <property type="entry name" value="ATPASE_E1_E2"/>
    <property type="match status" value="1"/>
</dbReference>
<evidence type="ECO:0000256" key="6">
    <source>
        <dbReference type="ARBA" id="ARBA00022840"/>
    </source>
</evidence>
<comment type="catalytic activity">
    <reaction evidence="11">
        <text>Mn(2+)(in) + ATP + H2O = Mn(2+)(out) + ADP + phosphate + H(+)</text>
        <dbReference type="Rhea" id="RHEA:66820"/>
        <dbReference type="ChEBI" id="CHEBI:15377"/>
        <dbReference type="ChEBI" id="CHEBI:15378"/>
        <dbReference type="ChEBI" id="CHEBI:29035"/>
        <dbReference type="ChEBI" id="CHEBI:30616"/>
        <dbReference type="ChEBI" id="CHEBI:43474"/>
        <dbReference type="ChEBI" id="CHEBI:456216"/>
    </reaction>
    <physiologicalReaction direction="left-to-right" evidence="11">
        <dbReference type="Rhea" id="RHEA:66821"/>
    </physiologicalReaction>
</comment>
<dbReference type="Gene3D" id="3.40.1110.10">
    <property type="entry name" value="Calcium-transporting ATPase, cytoplasmic domain N"/>
    <property type="match status" value="1"/>
</dbReference>
<keyword evidence="7" id="KW-1278">Translocase</keyword>
<keyword evidence="10 12" id="KW-0472">Membrane</keyword>
<dbReference type="InterPro" id="IPR006068">
    <property type="entry name" value="ATPase_P-typ_cation-transptr_C"/>
</dbReference>
<dbReference type="Gene3D" id="3.40.50.1000">
    <property type="entry name" value="HAD superfamily/HAD-like"/>
    <property type="match status" value="1"/>
</dbReference>
<feature type="transmembrane region" description="Helical" evidence="12">
    <location>
        <begin position="612"/>
        <end position="631"/>
    </location>
</feature>
<sequence length="656" mass="72144">MDSLGAQLSFYSFCIIGIIMLLGWIQGKPIVEMFTIGVSLAVAAIPEGLPIVVTVTLALGVMRMAKRKAIVKKLPTVETLGCVNVICSDKTGTITKNEMTVTIIFTADGHIADVTGAGYNDNGEVVLRKCDNIEIGRQAIYELLEAGCICNNAILNNDVLLGQPTEGALLAAAMKHGMYAVNDSYIRIQEYPFSSEQKIMAVRVAQKYSDNKQEIFFVKGALEKVLPQCTKFAVPGNVMQLSKQKEQEILSEAYEIGRKGLRVIALARGTSLQDLIYLGLVGICDPPRPYVRESIAMLVQSGVRVKMVTGDAHETAVAIASLIGLDTIHMQALSGEQIDSLNEKELEQIIDSVCVFYRVTPKHKLSIVKALQKSGQIVGMTGDGVNDGVALKRADIGIAMGKNGTDVCKEAADMILVDDDFHTILSAIEEGKGIFYNIRNFVRFQLSTSIAALSLIALATLIGIPNPLNAMQILWINIIMDGPPAQSLGVEPVDKDILKRKPRNVSEPMITKNLIINVLMSAFIIIIGTLWVFQREMSSDGITPRDTTMTFTCFVFFDMFNALSCRSQTKSIFKVGFFTNKVFLLAVSLSVLGQMLVIYFPPLQMVFQTEALTFMDLVFLVCLTSSVFIISEIKKFFERQMLHRQDFKAKSAMDYV</sequence>
<evidence type="ECO:0000256" key="11">
    <source>
        <dbReference type="ARBA" id="ARBA00047330"/>
    </source>
</evidence>
<feature type="transmembrane region" description="Helical" evidence="12">
    <location>
        <begin position="582"/>
        <end position="600"/>
    </location>
</feature>
<proteinExistence type="inferred from homology"/>